<dbReference type="InterPro" id="IPR000477">
    <property type="entry name" value="RT_dom"/>
</dbReference>
<organism evidence="4 5">
    <name type="scientific">Methylocaldum marinum</name>
    <dbReference type="NCBI Taxonomy" id="1432792"/>
    <lineage>
        <taxon>Bacteria</taxon>
        <taxon>Pseudomonadati</taxon>
        <taxon>Pseudomonadota</taxon>
        <taxon>Gammaproteobacteria</taxon>
        <taxon>Methylococcales</taxon>
        <taxon>Methylococcaceae</taxon>
        <taxon>Methylocaldum</taxon>
    </lineage>
</organism>
<gene>
    <name evidence="4" type="ORF">sS8_4379</name>
</gene>
<dbReference type="InterPro" id="IPR043502">
    <property type="entry name" value="DNA/RNA_pol_sf"/>
</dbReference>
<dbReference type="KEGG" id="mmai:sS8_4379"/>
<sequence length="137" mass="15490">MGGQRPLGIPTVRDRVVQMAVLLIIGPIFEVDLLPRQYGFRPGLDAKMAIRTLHFGIAQRGKREVVDADLSDYFNTIPHGELMRCVSRRIRDGMVLSVIRQWLNAAVVERDENGERRTTEARDKHRGTPQGELSLPC</sequence>
<dbReference type="Proteomes" id="UP000266313">
    <property type="component" value="Chromosome"/>
</dbReference>
<dbReference type="PANTHER" id="PTHR34047:SF8">
    <property type="entry name" value="PROTEIN YKFC"/>
    <property type="match status" value="1"/>
</dbReference>
<keyword evidence="4" id="KW-0548">Nucleotidyltransferase</keyword>
<name>A0A250L1W5_9GAMM</name>
<evidence type="ECO:0000259" key="3">
    <source>
        <dbReference type="PROSITE" id="PS50878"/>
    </source>
</evidence>
<comment type="similarity">
    <text evidence="1">Belongs to the bacterial reverse transcriptase family.</text>
</comment>
<keyword evidence="4" id="KW-0695">RNA-directed DNA polymerase</keyword>
<dbReference type="EMBL" id="AP017928">
    <property type="protein sequence ID" value="BBA36309.1"/>
    <property type="molecule type" value="Genomic_DNA"/>
</dbReference>
<dbReference type="CDD" id="cd01651">
    <property type="entry name" value="RT_G2_intron"/>
    <property type="match status" value="1"/>
</dbReference>
<reference evidence="4 5" key="1">
    <citation type="submission" date="2016-12" db="EMBL/GenBank/DDBJ databases">
        <title>Genome sequencing of Methylocaldum marinum.</title>
        <authorList>
            <person name="Takeuchi M."/>
            <person name="Kamagata Y."/>
            <person name="Hiraoka S."/>
            <person name="Oshima K."/>
            <person name="Hattori M."/>
            <person name="Iwasaki W."/>
        </authorList>
    </citation>
    <scope>NUCLEOTIDE SEQUENCE [LARGE SCALE GENOMIC DNA]</scope>
    <source>
        <strain evidence="4 5">S8</strain>
    </source>
</reference>
<evidence type="ECO:0000256" key="2">
    <source>
        <dbReference type="SAM" id="MobiDB-lite"/>
    </source>
</evidence>
<dbReference type="InterPro" id="IPR051083">
    <property type="entry name" value="GrpII_Intron_Splice-Mob/Def"/>
</dbReference>
<dbReference type="RefSeq" id="WP_232020381.1">
    <property type="nucleotide sequence ID" value="NZ_AP017928.1"/>
</dbReference>
<proteinExistence type="inferred from homology"/>
<protein>
    <submittedName>
        <fullName evidence="4">RNA-directed DNA polymerase</fullName>
    </submittedName>
</protein>
<dbReference type="GO" id="GO:0003964">
    <property type="term" value="F:RNA-directed DNA polymerase activity"/>
    <property type="evidence" value="ECO:0007669"/>
    <property type="project" value="UniProtKB-KW"/>
</dbReference>
<dbReference type="Pfam" id="PF00078">
    <property type="entry name" value="RVT_1"/>
    <property type="match status" value="1"/>
</dbReference>
<accession>A0A250L1W5</accession>
<evidence type="ECO:0000256" key="1">
    <source>
        <dbReference type="ARBA" id="ARBA00034120"/>
    </source>
</evidence>
<feature type="region of interest" description="Disordered" evidence="2">
    <location>
        <begin position="113"/>
        <end position="137"/>
    </location>
</feature>
<dbReference type="AlphaFoldDB" id="A0A250L1W5"/>
<dbReference type="PANTHER" id="PTHR34047">
    <property type="entry name" value="NUCLEAR INTRON MATURASE 1, MITOCHONDRIAL-RELATED"/>
    <property type="match status" value="1"/>
</dbReference>
<dbReference type="PROSITE" id="PS50878">
    <property type="entry name" value="RT_POL"/>
    <property type="match status" value="1"/>
</dbReference>
<evidence type="ECO:0000313" key="4">
    <source>
        <dbReference type="EMBL" id="BBA36309.1"/>
    </source>
</evidence>
<dbReference type="SUPFAM" id="SSF56672">
    <property type="entry name" value="DNA/RNA polymerases"/>
    <property type="match status" value="1"/>
</dbReference>
<keyword evidence="5" id="KW-1185">Reference proteome</keyword>
<feature type="compositionally biased region" description="Basic and acidic residues" evidence="2">
    <location>
        <begin position="113"/>
        <end position="123"/>
    </location>
</feature>
<keyword evidence="4" id="KW-0808">Transferase</keyword>
<evidence type="ECO:0000313" key="5">
    <source>
        <dbReference type="Proteomes" id="UP000266313"/>
    </source>
</evidence>
<feature type="domain" description="Reverse transcriptase" evidence="3">
    <location>
        <begin position="1"/>
        <end position="137"/>
    </location>
</feature>